<reference evidence="20" key="1">
    <citation type="submission" date="2020-09" db="EMBL/GenBank/DDBJ databases">
        <title>A novel bacterium of genus Paenibacillus, isolated from South China Sea.</title>
        <authorList>
            <person name="Huang H."/>
            <person name="Mo K."/>
            <person name="Hu Y."/>
        </authorList>
    </citation>
    <scope>NUCLEOTIDE SEQUENCE</scope>
    <source>
        <strain evidence="20">IB182363</strain>
    </source>
</reference>
<keyword evidence="5" id="KW-0597">Phosphoprotein</keyword>
<evidence type="ECO:0000256" key="7">
    <source>
        <dbReference type="ARBA" id="ARBA00022692"/>
    </source>
</evidence>
<dbReference type="CDD" id="cd06225">
    <property type="entry name" value="HAMP"/>
    <property type="match status" value="1"/>
</dbReference>
<evidence type="ECO:0000259" key="19">
    <source>
        <dbReference type="PROSITE" id="PS50885"/>
    </source>
</evidence>
<evidence type="ECO:0000259" key="18">
    <source>
        <dbReference type="PROSITE" id="PS50109"/>
    </source>
</evidence>
<keyword evidence="21" id="KW-1185">Reference proteome</keyword>
<feature type="transmembrane region" description="Helical" evidence="17">
    <location>
        <begin position="161"/>
        <end position="184"/>
    </location>
</feature>
<comment type="function">
    <text evidence="15">Member of the two-component regulatory system HssS/HssR involved in intracellular heme homeostasis and tempering of staphylococcal virulence. HssS functions as a heme sensor histidine kinase which is autophosphorylated at a histidine residue and transfers its phosphate group to an aspartate residue of HssR. HssR/HssS activates the expression of hrtAB, an efflux pump, in response to extracellular heme, hemin, hemoglobin or blood.</text>
</comment>
<name>A0A927GZB1_9BACL</name>
<dbReference type="Pfam" id="PF00672">
    <property type="entry name" value="HAMP"/>
    <property type="match status" value="1"/>
</dbReference>
<dbReference type="PROSITE" id="PS50885">
    <property type="entry name" value="HAMP"/>
    <property type="match status" value="1"/>
</dbReference>
<dbReference type="InterPro" id="IPR005467">
    <property type="entry name" value="His_kinase_dom"/>
</dbReference>
<dbReference type="PROSITE" id="PS50109">
    <property type="entry name" value="HIS_KIN"/>
    <property type="match status" value="1"/>
</dbReference>
<evidence type="ECO:0000256" key="17">
    <source>
        <dbReference type="SAM" id="Phobius"/>
    </source>
</evidence>
<dbReference type="InterPro" id="IPR050398">
    <property type="entry name" value="HssS/ArlS-like"/>
</dbReference>
<dbReference type="Gene3D" id="1.10.287.130">
    <property type="match status" value="1"/>
</dbReference>
<dbReference type="SMART" id="SM00388">
    <property type="entry name" value="HisKA"/>
    <property type="match status" value="1"/>
</dbReference>
<comment type="catalytic activity">
    <reaction evidence="1">
        <text>ATP + protein L-histidine = ADP + protein N-phospho-L-histidine.</text>
        <dbReference type="EC" id="2.7.13.3"/>
    </reaction>
</comment>
<dbReference type="FunFam" id="3.30.565.10:FF:000006">
    <property type="entry name" value="Sensor histidine kinase WalK"/>
    <property type="match status" value="1"/>
</dbReference>
<dbReference type="GO" id="GO:0005886">
    <property type="term" value="C:plasma membrane"/>
    <property type="evidence" value="ECO:0007669"/>
    <property type="project" value="UniProtKB-SubCell"/>
</dbReference>
<evidence type="ECO:0000256" key="5">
    <source>
        <dbReference type="ARBA" id="ARBA00022553"/>
    </source>
</evidence>
<dbReference type="PRINTS" id="PR00344">
    <property type="entry name" value="BCTRLSENSOR"/>
</dbReference>
<keyword evidence="14 17" id="KW-0472">Membrane</keyword>
<dbReference type="InterPro" id="IPR003594">
    <property type="entry name" value="HATPase_dom"/>
</dbReference>
<dbReference type="InterPro" id="IPR003660">
    <property type="entry name" value="HAMP_dom"/>
</dbReference>
<evidence type="ECO:0000256" key="9">
    <source>
        <dbReference type="ARBA" id="ARBA00022777"/>
    </source>
</evidence>
<evidence type="ECO:0000313" key="20">
    <source>
        <dbReference type="EMBL" id="MBD2862460.1"/>
    </source>
</evidence>
<evidence type="ECO:0000256" key="16">
    <source>
        <dbReference type="ARBA" id="ARBA00040841"/>
    </source>
</evidence>
<dbReference type="Gene3D" id="3.30.565.10">
    <property type="entry name" value="Histidine kinase-like ATPase, C-terminal domain"/>
    <property type="match status" value="1"/>
</dbReference>
<dbReference type="SUPFAM" id="SSF158472">
    <property type="entry name" value="HAMP domain-like"/>
    <property type="match status" value="1"/>
</dbReference>
<dbReference type="AlphaFoldDB" id="A0A927GZB1"/>
<keyword evidence="11 17" id="KW-1133">Transmembrane helix</keyword>
<evidence type="ECO:0000256" key="13">
    <source>
        <dbReference type="ARBA" id="ARBA00023026"/>
    </source>
</evidence>
<keyword evidence="12" id="KW-0902">Two-component regulatory system</keyword>
<dbReference type="Gene3D" id="6.10.340.10">
    <property type="match status" value="1"/>
</dbReference>
<dbReference type="InterPro" id="IPR004358">
    <property type="entry name" value="Sig_transdc_His_kin-like_C"/>
</dbReference>
<gene>
    <name evidence="20" type="ORF">IDH45_10745</name>
</gene>
<feature type="transmembrane region" description="Helical" evidence="17">
    <location>
        <begin position="7"/>
        <end position="27"/>
    </location>
</feature>
<dbReference type="PANTHER" id="PTHR45528:SF11">
    <property type="entry name" value="HISTIDINE KINASE"/>
    <property type="match status" value="1"/>
</dbReference>
<dbReference type="SUPFAM" id="SSF55874">
    <property type="entry name" value="ATPase domain of HSP90 chaperone/DNA topoisomerase II/histidine kinase"/>
    <property type="match status" value="1"/>
</dbReference>
<dbReference type="EC" id="2.7.13.3" evidence="3"/>
<dbReference type="GO" id="GO:0005524">
    <property type="term" value="F:ATP binding"/>
    <property type="evidence" value="ECO:0007669"/>
    <property type="project" value="UniProtKB-KW"/>
</dbReference>
<dbReference type="SMART" id="SM00304">
    <property type="entry name" value="HAMP"/>
    <property type="match status" value="1"/>
</dbReference>
<keyword evidence="9 20" id="KW-0418">Kinase</keyword>
<dbReference type="GO" id="GO:0000155">
    <property type="term" value="F:phosphorelay sensor kinase activity"/>
    <property type="evidence" value="ECO:0007669"/>
    <property type="project" value="InterPro"/>
</dbReference>
<evidence type="ECO:0000256" key="10">
    <source>
        <dbReference type="ARBA" id="ARBA00022840"/>
    </source>
</evidence>
<evidence type="ECO:0000256" key="4">
    <source>
        <dbReference type="ARBA" id="ARBA00022475"/>
    </source>
</evidence>
<feature type="domain" description="Histidine kinase" evidence="18">
    <location>
        <begin position="245"/>
        <end position="457"/>
    </location>
</feature>
<dbReference type="InterPro" id="IPR036890">
    <property type="entry name" value="HATPase_C_sf"/>
</dbReference>
<dbReference type="RefSeq" id="WP_190927422.1">
    <property type="nucleotide sequence ID" value="NZ_JACXJA010000011.1"/>
</dbReference>
<evidence type="ECO:0000256" key="2">
    <source>
        <dbReference type="ARBA" id="ARBA00004651"/>
    </source>
</evidence>
<accession>A0A927GZB1</accession>
<evidence type="ECO:0000256" key="3">
    <source>
        <dbReference type="ARBA" id="ARBA00012438"/>
    </source>
</evidence>
<dbReference type="Pfam" id="PF00512">
    <property type="entry name" value="HisKA"/>
    <property type="match status" value="1"/>
</dbReference>
<evidence type="ECO:0000256" key="6">
    <source>
        <dbReference type="ARBA" id="ARBA00022679"/>
    </source>
</evidence>
<evidence type="ECO:0000256" key="15">
    <source>
        <dbReference type="ARBA" id="ARBA00037219"/>
    </source>
</evidence>
<keyword evidence="10" id="KW-0067">ATP-binding</keyword>
<comment type="subcellular location">
    <subcellularLocation>
        <location evidence="2">Cell membrane</location>
        <topology evidence="2">Multi-pass membrane protein</topology>
    </subcellularLocation>
</comment>
<evidence type="ECO:0000256" key="1">
    <source>
        <dbReference type="ARBA" id="ARBA00000085"/>
    </source>
</evidence>
<evidence type="ECO:0000256" key="8">
    <source>
        <dbReference type="ARBA" id="ARBA00022741"/>
    </source>
</evidence>
<dbReference type="InterPro" id="IPR003661">
    <property type="entry name" value="HisK_dim/P_dom"/>
</dbReference>
<evidence type="ECO:0000256" key="12">
    <source>
        <dbReference type="ARBA" id="ARBA00023012"/>
    </source>
</evidence>
<keyword evidence="6" id="KW-0808">Transferase</keyword>
<evidence type="ECO:0000256" key="14">
    <source>
        <dbReference type="ARBA" id="ARBA00023136"/>
    </source>
</evidence>
<protein>
    <recommendedName>
        <fullName evidence="16">Heme sensor protein HssS</fullName>
        <ecNumber evidence="3">2.7.13.3</ecNumber>
    </recommendedName>
</protein>
<dbReference type="Pfam" id="PF02518">
    <property type="entry name" value="HATPase_c"/>
    <property type="match status" value="1"/>
</dbReference>
<keyword evidence="4" id="KW-1003">Cell membrane</keyword>
<dbReference type="SMART" id="SM00387">
    <property type="entry name" value="HATPase_c"/>
    <property type="match status" value="1"/>
</dbReference>
<keyword evidence="13" id="KW-0843">Virulence</keyword>
<dbReference type="SUPFAM" id="SSF47384">
    <property type="entry name" value="Homodimeric domain of signal transducing histidine kinase"/>
    <property type="match status" value="1"/>
</dbReference>
<dbReference type="CDD" id="cd00075">
    <property type="entry name" value="HATPase"/>
    <property type="match status" value="1"/>
</dbReference>
<keyword evidence="8" id="KW-0547">Nucleotide-binding</keyword>
<evidence type="ECO:0000313" key="21">
    <source>
        <dbReference type="Proteomes" id="UP000639396"/>
    </source>
</evidence>
<keyword evidence="7 17" id="KW-0812">Transmembrane</keyword>
<dbReference type="EMBL" id="JACXJA010000011">
    <property type="protein sequence ID" value="MBD2862460.1"/>
    <property type="molecule type" value="Genomic_DNA"/>
</dbReference>
<dbReference type="PANTHER" id="PTHR45528">
    <property type="entry name" value="SENSOR HISTIDINE KINASE CPXA"/>
    <property type="match status" value="1"/>
</dbReference>
<dbReference type="CDD" id="cd00082">
    <property type="entry name" value="HisKA"/>
    <property type="match status" value="1"/>
</dbReference>
<dbReference type="InterPro" id="IPR036097">
    <property type="entry name" value="HisK_dim/P_sf"/>
</dbReference>
<proteinExistence type="predicted"/>
<evidence type="ECO:0000256" key="11">
    <source>
        <dbReference type="ARBA" id="ARBA00022989"/>
    </source>
</evidence>
<sequence>MKTLYRQFFVTTIFIILLSTIVAFFLANTYYYQVTEELNDQKHVAIAQEITRFIETNENVNMEHYLSSLGQVGYQFYVASESGYSHFFGSEFEVKDLLESTKLSVFNGNIYHGMRDFSSYIFMSGMFANELENTVGLPFKYEGENFGLFLRPNIDLLVTEVHIIFAGMIVSMAVISLLTMLIVAKRLIRPITQLTEATKQISQEKYNHMLEIDRRDEIGQLAESFNEMTKQLQENDQSRKEFISNVSHDFQSPLLNIQGYADLLRAQTITEEERSAYSLVIQTEAKRLSILTKQLLLLTSLDQSNRRLKRESFSLDVQLKSLSQKYLWRIQERGIELYYKISPVLYQGDKSLLETVWDNLFTNALKYNKPNGSIQIENEDCGPYVTIQFKDTGIGIREDELPHVFDRFYRADTSRTEEGTGLGLTIVKQIIELHEGSIQVSSELDVGTCVLITLPKE</sequence>
<organism evidence="20 21">
    <name type="scientific">Paenibacillus oceani</name>
    <dbReference type="NCBI Taxonomy" id="2772510"/>
    <lineage>
        <taxon>Bacteria</taxon>
        <taxon>Bacillati</taxon>
        <taxon>Bacillota</taxon>
        <taxon>Bacilli</taxon>
        <taxon>Bacillales</taxon>
        <taxon>Paenibacillaceae</taxon>
        <taxon>Paenibacillus</taxon>
    </lineage>
</organism>
<feature type="domain" description="HAMP" evidence="19">
    <location>
        <begin position="185"/>
        <end position="237"/>
    </location>
</feature>
<dbReference type="Proteomes" id="UP000639396">
    <property type="component" value="Unassembled WGS sequence"/>
</dbReference>
<comment type="caution">
    <text evidence="20">The sequence shown here is derived from an EMBL/GenBank/DDBJ whole genome shotgun (WGS) entry which is preliminary data.</text>
</comment>